<sequence length="360" mass="40123">MASDSNSKPGNVEDIPDALLINSKFTLKDYLFPDNSSKNNEQKTHQVNFPPPGTMPHLFSSIIAGVNSPTGLNNIIQNGQLSGSSREPNQSSSSIDKVNSITDTLSNNPSHGGSGFHLSSDVLSQQSQAMMRMDGGLASTAVSDESVGEYGMAAFMKHFRACQKGLENHVHTVGIPVENTGIPRAKDDVMVHRQFAGPFAENAIAAHPHIIKTPKEYQFSSLGKINLPPLNMAKLGDETLIHIFYNFPREAYQNMAAYALIKRGWHYHKVLQGWVKRQPHKPTDPPITNQSECIFLFFNPITWRVENRKCKADMADIERASPVNQSLYNHYLWRHYESKIPDNCRNDTLPPIPKKPNPNP</sequence>
<organism evidence="6 7">
    <name type="scientific">Strongyloides venezuelensis</name>
    <name type="common">Threadworm</name>
    <dbReference type="NCBI Taxonomy" id="75913"/>
    <lineage>
        <taxon>Eukaryota</taxon>
        <taxon>Metazoa</taxon>
        <taxon>Ecdysozoa</taxon>
        <taxon>Nematoda</taxon>
        <taxon>Chromadorea</taxon>
        <taxon>Rhabditida</taxon>
        <taxon>Tylenchina</taxon>
        <taxon>Panagrolaimomorpha</taxon>
        <taxon>Strongyloidoidea</taxon>
        <taxon>Strongyloididae</taxon>
        <taxon>Strongyloides</taxon>
    </lineage>
</organism>
<evidence type="ECO:0000313" key="7">
    <source>
        <dbReference type="WBParaSite" id="SVE_0365400.1"/>
    </source>
</evidence>
<keyword evidence="2" id="KW-0805">Transcription regulation</keyword>
<evidence type="ECO:0000256" key="4">
    <source>
        <dbReference type="SAM" id="MobiDB-lite"/>
    </source>
</evidence>
<evidence type="ECO:0000256" key="3">
    <source>
        <dbReference type="ARBA" id="ARBA00023163"/>
    </source>
</evidence>
<evidence type="ECO:0000259" key="5">
    <source>
        <dbReference type="Pfam" id="PF04153"/>
    </source>
</evidence>
<evidence type="ECO:0000256" key="2">
    <source>
        <dbReference type="ARBA" id="ARBA00023015"/>
    </source>
</evidence>
<dbReference type="GO" id="GO:2000036">
    <property type="term" value="P:regulation of stem cell population maintenance"/>
    <property type="evidence" value="ECO:0007669"/>
    <property type="project" value="UniProtKB-ARBA"/>
</dbReference>
<feature type="domain" description="NOT2/NOT3/NOT5 C-terminal" evidence="5">
    <location>
        <begin position="193"/>
        <end position="311"/>
    </location>
</feature>
<dbReference type="GO" id="GO:0006355">
    <property type="term" value="P:regulation of DNA-templated transcription"/>
    <property type="evidence" value="ECO:0007669"/>
    <property type="project" value="InterPro"/>
</dbReference>
<dbReference type="STRING" id="75913.A0A0K0F4B8"/>
<feature type="compositionally biased region" description="Polar residues" evidence="4">
    <location>
        <begin position="75"/>
        <end position="111"/>
    </location>
</feature>
<reference evidence="6" key="1">
    <citation type="submission" date="2014-07" db="EMBL/GenBank/DDBJ databases">
        <authorList>
            <person name="Martin A.A"/>
            <person name="De Silva N."/>
        </authorList>
    </citation>
    <scope>NUCLEOTIDE SEQUENCE</scope>
</reference>
<dbReference type="PANTHER" id="PTHR23326">
    <property type="entry name" value="CCR4 NOT-RELATED"/>
    <property type="match status" value="1"/>
</dbReference>
<dbReference type="InterPro" id="IPR007282">
    <property type="entry name" value="NOT2/3/5_C"/>
</dbReference>
<dbReference type="Proteomes" id="UP000035680">
    <property type="component" value="Unassembled WGS sequence"/>
</dbReference>
<dbReference type="GO" id="GO:0030015">
    <property type="term" value="C:CCR4-NOT core complex"/>
    <property type="evidence" value="ECO:0007669"/>
    <property type="project" value="InterPro"/>
</dbReference>
<evidence type="ECO:0000313" key="6">
    <source>
        <dbReference type="Proteomes" id="UP000035680"/>
    </source>
</evidence>
<dbReference type="AlphaFoldDB" id="A0A0K0F4B8"/>
<keyword evidence="3" id="KW-0804">Transcription</keyword>
<dbReference type="Gene3D" id="2.30.30.1020">
    <property type="entry name" value="CCR4-NOT complex subunit 2/3/5, C-terminal domain"/>
    <property type="match status" value="1"/>
</dbReference>
<protein>
    <submittedName>
        <fullName evidence="7">CCR4-NOT transcription complex subunit 2 (inferred by orthology to a human protein)</fullName>
    </submittedName>
</protein>
<feature type="region of interest" description="Disordered" evidence="4">
    <location>
        <begin position="75"/>
        <end position="119"/>
    </location>
</feature>
<proteinExistence type="inferred from homology"/>
<dbReference type="InterPro" id="IPR038635">
    <property type="entry name" value="CCR4-NOT_su2/3/5_C_sf"/>
</dbReference>
<dbReference type="Pfam" id="PF04153">
    <property type="entry name" value="NOT2_3_5_C"/>
    <property type="match status" value="1"/>
</dbReference>
<dbReference type="WBParaSite" id="SVE_0365400.1">
    <property type="protein sequence ID" value="SVE_0365400.1"/>
    <property type="gene ID" value="SVE_0365400"/>
</dbReference>
<accession>A0A0K0F4B8</accession>
<name>A0A0K0F4B8_STRVS</name>
<evidence type="ECO:0000256" key="1">
    <source>
        <dbReference type="ARBA" id="ARBA00007682"/>
    </source>
</evidence>
<dbReference type="InterPro" id="IPR040168">
    <property type="entry name" value="Not2/3/5"/>
</dbReference>
<reference evidence="7" key="2">
    <citation type="submission" date="2015-08" db="UniProtKB">
        <authorList>
            <consortium name="WormBaseParasite"/>
        </authorList>
    </citation>
    <scope>IDENTIFICATION</scope>
</reference>
<keyword evidence="6" id="KW-1185">Reference proteome</keyword>
<comment type="similarity">
    <text evidence="1">Belongs to the CNOT2/3/5 family.</text>
</comment>